<dbReference type="EMBL" id="NJHN03000095">
    <property type="protein sequence ID" value="KAH9416052.1"/>
    <property type="molecule type" value="Genomic_DNA"/>
</dbReference>
<sequence length="84" mass="9889">MESMFDLMNVKTNSIKFADSYKNIHPNYLLLHPTIILFYLTEKNYIKIFEMSSSPFVDVTLKLSSLFLFLHNTTIIITYEQIFG</sequence>
<organism evidence="1 2">
    <name type="scientific">Dermatophagoides pteronyssinus</name>
    <name type="common">European house dust mite</name>
    <dbReference type="NCBI Taxonomy" id="6956"/>
    <lineage>
        <taxon>Eukaryota</taxon>
        <taxon>Metazoa</taxon>
        <taxon>Ecdysozoa</taxon>
        <taxon>Arthropoda</taxon>
        <taxon>Chelicerata</taxon>
        <taxon>Arachnida</taxon>
        <taxon>Acari</taxon>
        <taxon>Acariformes</taxon>
        <taxon>Sarcoptiformes</taxon>
        <taxon>Astigmata</taxon>
        <taxon>Psoroptidia</taxon>
        <taxon>Analgoidea</taxon>
        <taxon>Pyroglyphidae</taxon>
        <taxon>Dermatophagoidinae</taxon>
        <taxon>Dermatophagoides</taxon>
    </lineage>
</organism>
<accession>A0ABQ8J0N8</accession>
<proteinExistence type="predicted"/>
<reference evidence="1 2" key="1">
    <citation type="journal article" date="2018" name="J. Allergy Clin. Immunol.">
        <title>High-quality assembly of Dermatophagoides pteronyssinus genome and transcriptome reveals a wide range of novel allergens.</title>
        <authorList>
            <person name="Liu X.Y."/>
            <person name="Yang K.Y."/>
            <person name="Wang M.Q."/>
            <person name="Kwok J.S."/>
            <person name="Zeng X."/>
            <person name="Yang Z."/>
            <person name="Xiao X.J."/>
            <person name="Lau C.P."/>
            <person name="Li Y."/>
            <person name="Huang Z.M."/>
            <person name="Ba J.G."/>
            <person name="Yim A.K."/>
            <person name="Ouyang C.Y."/>
            <person name="Ngai S.M."/>
            <person name="Chan T.F."/>
            <person name="Leung E.L."/>
            <person name="Liu L."/>
            <person name="Liu Z.G."/>
            <person name="Tsui S.K."/>
        </authorList>
    </citation>
    <scope>NUCLEOTIDE SEQUENCE [LARGE SCALE GENOMIC DNA]</scope>
    <source>
        <strain evidence="1">Derp</strain>
    </source>
</reference>
<keyword evidence="2" id="KW-1185">Reference proteome</keyword>
<gene>
    <name evidence="1" type="ORF">DERP_000548</name>
</gene>
<reference evidence="1 2" key="2">
    <citation type="journal article" date="2022" name="Mol. Biol. Evol.">
        <title>Comparative Genomics Reveals Insights into the Divergent Evolution of Astigmatic Mites and Household Pest Adaptations.</title>
        <authorList>
            <person name="Xiong Q."/>
            <person name="Wan A.T."/>
            <person name="Liu X."/>
            <person name="Fung C.S."/>
            <person name="Xiao X."/>
            <person name="Malainual N."/>
            <person name="Hou J."/>
            <person name="Wang L."/>
            <person name="Wang M."/>
            <person name="Yang K.Y."/>
            <person name="Cui Y."/>
            <person name="Leung E.L."/>
            <person name="Nong W."/>
            <person name="Shin S.K."/>
            <person name="Au S.W."/>
            <person name="Jeong K.Y."/>
            <person name="Chew F.T."/>
            <person name="Hui J.H."/>
            <person name="Leung T.F."/>
            <person name="Tungtrongchitr A."/>
            <person name="Zhong N."/>
            <person name="Liu Z."/>
            <person name="Tsui S.K."/>
        </authorList>
    </citation>
    <scope>NUCLEOTIDE SEQUENCE [LARGE SCALE GENOMIC DNA]</scope>
    <source>
        <strain evidence="1">Derp</strain>
    </source>
</reference>
<evidence type="ECO:0000313" key="1">
    <source>
        <dbReference type="EMBL" id="KAH9416052.1"/>
    </source>
</evidence>
<name>A0ABQ8J0N8_DERPT</name>
<evidence type="ECO:0000313" key="2">
    <source>
        <dbReference type="Proteomes" id="UP000887458"/>
    </source>
</evidence>
<protein>
    <submittedName>
        <fullName evidence="1">Uncharacterized protein</fullName>
    </submittedName>
</protein>
<comment type="caution">
    <text evidence="1">The sequence shown here is derived from an EMBL/GenBank/DDBJ whole genome shotgun (WGS) entry which is preliminary data.</text>
</comment>
<dbReference type="Proteomes" id="UP000887458">
    <property type="component" value="Unassembled WGS sequence"/>
</dbReference>